<evidence type="ECO:0000259" key="11">
    <source>
        <dbReference type="PROSITE" id="PS51794"/>
    </source>
</evidence>
<dbReference type="Proteomes" id="UP000006054">
    <property type="component" value="Chromosome"/>
</dbReference>
<dbReference type="PIRSF" id="PIRSF004793">
    <property type="entry name" value="UCP004793"/>
    <property type="match status" value="1"/>
</dbReference>
<dbReference type="InterPro" id="IPR050338">
    <property type="entry name" value="DisA"/>
</dbReference>
<protein>
    <recommendedName>
        <fullName evidence="10">Diadenylate cyclase</fullName>
        <shortName evidence="10">DAC</shortName>
        <ecNumber evidence="10">2.7.7.85</ecNumber>
    </recommendedName>
    <alternativeName>
        <fullName evidence="10">Cyclic-di-AMP synthase</fullName>
        <shortName evidence="10">c-di-AMP synthase</shortName>
    </alternativeName>
</protein>
<comment type="caution">
    <text evidence="10">Lacks conserved residue(s) required for the propagation of feature annotation.</text>
</comment>
<comment type="subunit">
    <text evidence="10">Probably a homodimer.</text>
</comment>
<evidence type="ECO:0000256" key="9">
    <source>
        <dbReference type="ARBA" id="ARBA00023136"/>
    </source>
</evidence>
<feature type="transmembrane region" description="Helical" evidence="10">
    <location>
        <begin position="63"/>
        <end position="83"/>
    </location>
</feature>
<dbReference type="PATRIC" id="fig|880071.3.peg.2479"/>
<dbReference type="PANTHER" id="PTHR34185:SF1">
    <property type="entry name" value="DIADENYLATE CYCLASE"/>
    <property type="match status" value="1"/>
</dbReference>
<dbReference type="GO" id="GO:0006171">
    <property type="term" value="P:cAMP biosynthetic process"/>
    <property type="evidence" value="ECO:0007669"/>
    <property type="project" value="InterPro"/>
</dbReference>
<feature type="transmembrane region" description="Helical" evidence="10">
    <location>
        <begin position="38"/>
        <end position="57"/>
    </location>
</feature>
<dbReference type="SUPFAM" id="SSF143597">
    <property type="entry name" value="YojJ-like"/>
    <property type="match status" value="1"/>
</dbReference>
<evidence type="ECO:0000256" key="4">
    <source>
        <dbReference type="ARBA" id="ARBA00022692"/>
    </source>
</evidence>
<dbReference type="HAMAP" id="MF_01499">
    <property type="entry name" value="DacA"/>
    <property type="match status" value="1"/>
</dbReference>
<dbReference type="PROSITE" id="PS51794">
    <property type="entry name" value="DAC"/>
    <property type="match status" value="1"/>
</dbReference>
<dbReference type="AlphaFoldDB" id="I4ALL9"/>
<feature type="domain" description="DAC" evidence="11">
    <location>
        <begin position="84"/>
        <end position="249"/>
    </location>
</feature>
<keyword evidence="13" id="KW-1185">Reference proteome</keyword>
<proteinExistence type="inferred from homology"/>
<evidence type="ECO:0000256" key="1">
    <source>
        <dbReference type="ARBA" id="ARBA00000877"/>
    </source>
</evidence>
<keyword evidence="8 10" id="KW-1133">Transmembrane helix</keyword>
<keyword evidence="9 10" id="KW-0472">Membrane</keyword>
<evidence type="ECO:0000256" key="6">
    <source>
        <dbReference type="ARBA" id="ARBA00022741"/>
    </source>
</evidence>
<accession>I4ALL9</accession>
<feature type="transmembrane region" description="Helical" evidence="10">
    <location>
        <begin position="12"/>
        <end position="31"/>
    </location>
</feature>
<keyword evidence="5 10" id="KW-0548">Nucleotidyltransferase</keyword>
<dbReference type="HOGENOM" id="CLU_038561_0_0_10"/>
<comment type="catalytic activity">
    <reaction evidence="1 10">
        <text>2 ATP = 3',3'-c-di-AMP + 2 diphosphate</text>
        <dbReference type="Rhea" id="RHEA:35655"/>
        <dbReference type="ChEBI" id="CHEBI:30616"/>
        <dbReference type="ChEBI" id="CHEBI:33019"/>
        <dbReference type="ChEBI" id="CHEBI:71500"/>
        <dbReference type="EC" id="2.7.7.85"/>
    </reaction>
</comment>
<evidence type="ECO:0000256" key="2">
    <source>
        <dbReference type="ARBA" id="ARBA00022475"/>
    </source>
</evidence>
<dbReference type="OrthoDB" id="9807385at2"/>
<organism evidence="12 13">
    <name type="scientific">Bernardetia litoralis (strain ATCC 23117 / DSM 6794 / NBRC 15988 / NCIMB 1366 / Fx l1 / Sio-4)</name>
    <name type="common">Flexibacter litoralis</name>
    <dbReference type="NCBI Taxonomy" id="880071"/>
    <lineage>
        <taxon>Bacteria</taxon>
        <taxon>Pseudomonadati</taxon>
        <taxon>Bacteroidota</taxon>
        <taxon>Cytophagia</taxon>
        <taxon>Cytophagales</taxon>
        <taxon>Bernardetiaceae</taxon>
        <taxon>Bernardetia</taxon>
    </lineage>
</organism>
<dbReference type="KEGG" id="fli:Fleli_2489"/>
<comment type="function">
    <text evidence="10">Catalyzes the condensation of 2 ATP molecules into cyclic di-AMP (c-di-AMP), a second messenger used to regulate differing processes in different bacteria.</text>
</comment>
<dbReference type="InterPro" id="IPR036888">
    <property type="entry name" value="DNA_integrity_DisA_N_sf"/>
</dbReference>
<keyword evidence="10" id="KW-0997">Cell inner membrane</keyword>
<keyword evidence="2 10" id="KW-1003">Cell membrane</keyword>
<dbReference type="GO" id="GO:0106408">
    <property type="term" value="F:diadenylate cyclase activity"/>
    <property type="evidence" value="ECO:0007669"/>
    <property type="project" value="UniProtKB-EC"/>
</dbReference>
<dbReference type="STRING" id="880071.Fleli_2489"/>
<keyword evidence="7 10" id="KW-0067">ATP-binding</keyword>
<dbReference type="InterPro" id="IPR014046">
    <property type="entry name" value="C-di-AMP_synthase"/>
</dbReference>
<comment type="similarity">
    <text evidence="10">Belongs to the adenylate cyclase family. DacA/CdaA subfamily.</text>
</comment>
<name>I4ALL9_BERLS</name>
<evidence type="ECO:0000313" key="13">
    <source>
        <dbReference type="Proteomes" id="UP000006054"/>
    </source>
</evidence>
<evidence type="ECO:0000256" key="8">
    <source>
        <dbReference type="ARBA" id="ARBA00022989"/>
    </source>
</evidence>
<dbReference type="GO" id="GO:0004016">
    <property type="term" value="F:adenylate cyclase activity"/>
    <property type="evidence" value="ECO:0007669"/>
    <property type="project" value="UniProtKB-UniRule"/>
</dbReference>
<evidence type="ECO:0000313" key="12">
    <source>
        <dbReference type="EMBL" id="AFM04854.1"/>
    </source>
</evidence>
<keyword evidence="6 10" id="KW-0547">Nucleotide-binding</keyword>
<dbReference type="EMBL" id="CP003345">
    <property type="protein sequence ID" value="AFM04854.1"/>
    <property type="molecule type" value="Genomic_DNA"/>
</dbReference>
<dbReference type="InterPro" id="IPR003390">
    <property type="entry name" value="DNA_integrity_scan_DisA_N"/>
</dbReference>
<keyword evidence="3 10" id="KW-0808">Transferase</keyword>
<dbReference type="Pfam" id="PF19293">
    <property type="entry name" value="CdaA_N"/>
    <property type="match status" value="1"/>
</dbReference>
<dbReference type="InterPro" id="IPR045585">
    <property type="entry name" value="CdaA_N"/>
</dbReference>
<reference evidence="13" key="1">
    <citation type="submission" date="2012-06" db="EMBL/GenBank/DDBJ databases">
        <title>The complete genome of Flexibacter litoralis DSM 6794.</title>
        <authorList>
            <person name="Lucas S."/>
            <person name="Copeland A."/>
            <person name="Lapidus A."/>
            <person name="Glavina del Rio T."/>
            <person name="Dalin E."/>
            <person name="Tice H."/>
            <person name="Bruce D."/>
            <person name="Goodwin L."/>
            <person name="Pitluck S."/>
            <person name="Peters L."/>
            <person name="Ovchinnikova G."/>
            <person name="Lu M."/>
            <person name="Kyrpides N."/>
            <person name="Mavromatis K."/>
            <person name="Ivanova N."/>
            <person name="Brettin T."/>
            <person name="Detter J.C."/>
            <person name="Han C."/>
            <person name="Larimer F."/>
            <person name="Land M."/>
            <person name="Hauser L."/>
            <person name="Markowitz V."/>
            <person name="Cheng J.-F."/>
            <person name="Hugenholtz P."/>
            <person name="Woyke T."/>
            <person name="Wu D."/>
            <person name="Spring S."/>
            <person name="Lang E."/>
            <person name="Kopitz M."/>
            <person name="Brambilla E."/>
            <person name="Klenk H.-P."/>
            <person name="Eisen J.A."/>
        </authorList>
    </citation>
    <scope>NUCLEOTIDE SEQUENCE [LARGE SCALE GENOMIC DNA]</scope>
    <source>
        <strain evidence="13">ATCC 23117 / DSM 6794 / NBRC 15988 / NCIMB 1366 / Sio-4</strain>
    </source>
</reference>
<dbReference type="NCBIfam" id="TIGR00159">
    <property type="entry name" value="diadenylate cyclase CdaA"/>
    <property type="match status" value="1"/>
</dbReference>
<dbReference type="EC" id="2.7.7.85" evidence="10"/>
<dbReference type="RefSeq" id="WP_014798291.1">
    <property type="nucleotide sequence ID" value="NC_018018.1"/>
</dbReference>
<dbReference type="eggNOG" id="COG1624">
    <property type="taxonomic scope" value="Bacteria"/>
</dbReference>
<keyword evidence="4 10" id="KW-0812">Transmembrane</keyword>
<dbReference type="GO" id="GO:0005524">
    <property type="term" value="F:ATP binding"/>
    <property type="evidence" value="ECO:0007669"/>
    <property type="project" value="UniProtKB-UniRule"/>
</dbReference>
<dbReference type="Pfam" id="PF02457">
    <property type="entry name" value="DAC"/>
    <property type="match status" value="1"/>
</dbReference>
<dbReference type="PANTHER" id="PTHR34185">
    <property type="entry name" value="DIADENYLATE CYCLASE"/>
    <property type="match status" value="1"/>
</dbReference>
<evidence type="ECO:0000256" key="10">
    <source>
        <dbReference type="HAMAP-Rule" id="MF_01499"/>
    </source>
</evidence>
<dbReference type="InterPro" id="IPR034701">
    <property type="entry name" value="CdaA"/>
</dbReference>
<dbReference type="Gene3D" id="3.40.1700.10">
    <property type="entry name" value="DNA integrity scanning protein, DisA, N-terminal domain"/>
    <property type="match status" value="1"/>
</dbReference>
<evidence type="ECO:0000256" key="3">
    <source>
        <dbReference type="ARBA" id="ARBA00022679"/>
    </source>
</evidence>
<sequence>MFFCFDIGFLEIKWVDIFDILLVGILIYNFYKLVRGTVALRVFIGFLSLYFLYLIVQATEMELLSSILGQFMGVGVIAAVVLFQDELRRFLLLIGKAPAFNSEFWNSLFGKDTANIIWNIDAIVDSTKEMARTSTGALIVISRFDDMEKYAQTGDIIDCKISKRIISSIFFKNSPLHDGAAIFYKGRIMAARCRLPLSTNEQIPASLGMRHRAAIGMSEGTSTLILIVSEETGQISIVKNGDITKNLSPQQTRQMLNEYLSAEEKEIDAVPLPN</sequence>
<evidence type="ECO:0000256" key="7">
    <source>
        <dbReference type="ARBA" id="ARBA00022840"/>
    </source>
</evidence>
<evidence type="ECO:0000256" key="5">
    <source>
        <dbReference type="ARBA" id="ARBA00022695"/>
    </source>
</evidence>
<gene>
    <name evidence="10" type="primary">dacA</name>
    <name evidence="12" type="ordered locus">Fleli_2489</name>
</gene>